<reference evidence="3 4" key="1">
    <citation type="submission" date="2013-11" db="EMBL/GenBank/DDBJ databases">
        <title>The Genome Sequence of Phytophthora parasitica P1569.</title>
        <authorList>
            <consortium name="The Broad Institute Genomics Platform"/>
            <person name="Russ C."/>
            <person name="Tyler B."/>
            <person name="Panabieres F."/>
            <person name="Shan W."/>
            <person name="Tripathy S."/>
            <person name="Grunwald N."/>
            <person name="Machado M."/>
            <person name="Johnson C.S."/>
            <person name="Arredondo F."/>
            <person name="Hong C."/>
            <person name="Coffey M."/>
            <person name="Young S.K."/>
            <person name="Zeng Q."/>
            <person name="Gargeya S."/>
            <person name="Fitzgerald M."/>
            <person name="Abouelleil A."/>
            <person name="Alvarado L."/>
            <person name="Chapman S.B."/>
            <person name="Gainer-Dewar J."/>
            <person name="Goldberg J."/>
            <person name="Griggs A."/>
            <person name="Gujja S."/>
            <person name="Hansen M."/>
            <person name="Howarth C."/>
            <person name="Imamovic A."/>
            <person name="Ireland A."/>
            <person name="Larimer J."/>
            <person name="McCowan C."/>
            <person name="Murphy C."/>
            <person name="Pearson M."/>
            <person name="Poon T.W."/>
            <person name="Priest M."/>
            <person name="Roberts A."/>
            <person name="Saif S."/>
            <person name="Shea T."/>
            <person name="Sykes S."/>
            <person name="Wortman J."/>
            <person name="Nusbaum C."/>
            <person name="Birren B."/>
        </authorList>
    </citation>
    <scope>NUCLEOTIDE SEQUENCE [LARGE SCALE GENOMIC DNA]</scope>
    <source>
        <strain evidence="3 4">P1569</strain>
    </source>
</reference>
<organism evidence="3 4">
    <name type="scientific">Phytophthora nicotianae P1569</name>
    <dbReference type="NCBI Taxonomy" id="1317065"/>
    <lineage>
        <taxon>Eukaryota</taxon>
        <taxon>Sar</taxon>
        <taxon>Stramenopiles</taxon>
        <taxon>Oomycota</taxon>
        <taxon>Peronosporomycetes</taxon>
        <taxon>Peronosporales</taxon>
        <taxon>Peronosporaceae</taxon>
        <taxon>Phytophthora</taxon>
    </lineage>
</organism>
<dbReference type="InterPro" id="IPR007527">
    <property type="entry name" value="Znf_SWIM"/>
</dbReference>
<comment type="caution">
    <text evidence="3">The sequence shown here is derived from an EMBL/GenBank/DDBJ whole genome shotgun (WGS) entry which is preliminary data.</text>
</comment>
<evidence type="ECO:0000313" key="3">
    <source>
        <dbReference type="EMBL" id="ETI38831.1"/>
    </source>
</evidence>
<name>V9EIJ7_PHYNI</name>
<sequence length="192" mass="21905">MGMAKKNNPIENFNGQFKQQYTQRRLLRLNTLFEKLLECCSLKSILSITFKTTTRASVETLRAYRKLSAQNSFCITLVPETMINVHSGRLYNVYQRYSRSTLSNKPSEAEEQSAVEHDFEAESQPPIGWFVHPNFRQCSCRTWFKLGACVHLIEVLNLLGKAAEGSVAKRQVFEVKKKRVRPAQAGSALSLE</sequence>
<protein>
    <recommendedName>
        <fullName evidence="2">SWIM-type domain-containing protein</fullName>
    </recommendedName>
</protein>
<dbReference type="EMBL" id="ANIZ01002726">
    <property type="protein sequence ID" value="ETI38831.1"/>
    <property type="molecule type" value="Genomic_DNA"/>
</dbReference>
<feature type="domain" description="SWIM-type" evidence="2">
    <location>
        <begin position="129"/>
        <end position="160"/>
    </location>
</feature>
<evidence type="ECO:0000313" key="4">
    <source>
        <dbReference type="Proteomes" id="UP000018721"/>
    </source>
</evidence>
<dbReference type="PROSITE" id="PS50966">
    <property type="entry name" value="ZF_SWIM"/>
    <property type="match status" value="1"/>
</dbReference>
<keyword evidence="1" id="KW-0862">Zinc</keyword>
<accession>V9EIJ7</accession>
<dbReference type="AlphaFoldDB" id="V9EIJ7"/>
<evidence type="ECO:0000256" key="1">
    <source>
        <dbReference type="PROSITE-ProRule" id="PRU00325"/>
    </source>
</evidence>
<keyword evidence="1" id="KW-0479">Metal-binding</keyword>
<evidence type="ECO:0000259" key="2">
    <source>
        <dbReference type="PROSITE" id="PS50966"/>
    </source>
</evidence>
<proteinExistence type="predicted"/>
<keyword evidence="4" id="KW-1185">Reference proteome</keyword>
<keyword evidence="1" id="KW-0863">Zinc-finger</keyword>
<dbReference type="HOGENOM" id="CLU_1417707_0_0_1"/>
<dbReference type="GO" id="GO:0008270">
    <property type="term" value="F:zinc ion binding"/>
    <property type="evidence" value="ECO:0007669"/>
    <property type="project" value="UniProtKB-KW"/>
</dbReference>
<gene>
    <name evidence="3" type="ORF">F443_15518</name>
</gene>
<dbReference type="Proteomes" id="UP000018721">
    <property type="component" value="Unassembled WGS sequence"/>
</dbReference>